<dbReference type="InterPro" id="IPR021109">
    <property type="entry name" value="Peptidase_aspartic_dom_sf"/>
</dbReference>
<sequence length="571" mass="64253">MDMLNKQLSQIATSLNEMRGTEGRIPATVKKPGKDNVSMITLRPSGSKVTDELTKKTGQEEDDLQRKDLRASLPKSTNPFFLELEMANEKKESKEKEEVLLPKSASKRIIIDKNPPVIQELPSKHADPGVFTLPITVGGEEIDHAICDLGASINIIPLSMFQRMEKTMMTYTDRVIQLADGSCIKPVGILENATIKVRNFLYPADFHVIRMSNTESAGVSRVLLGSPFLKTAKAIIDVFEGTISLRYHGKKYTFGDDRTTLSMDMELNAVMVAEPPEQEASEEEKMEEKLAGEVRKLKEEAAEWLENVKTQGPTDQELSKANLSFCQVPITETAKESCQEDRIARMPKLREQKLLMIEDGVSAKEIIGKAACDVPGRRITTKKLRSIYEVEYGSEYSIEAVWEREKRKAVEQEDEIKLEKKGVKGIDERREKTPVGEKEGSIPLAERPRGKNIGRKSILPLTNPTTLWPETGERQGKLKSEKPKAIKLKVGQGTLFLQSRLIMMPSRWKPKWTKPITMGAGRADRPDWPRGRPFHSKSLIFYCPWERVSKDGSGLCVGREISLRITTLSFI</sequence>
<protein>
    <recommendedName>
        <fullName evidence="5">Aspartic peptidase DDI1-type domain-containing protein</fullName>
    </recommendedName>
</protein>
<evidence type="ECO:0000313" key="4">
    <source>
        <dbReference type="Proteomes" id="UP001567538"/>
    </source>
</evidence>
<dbReference type="EMBL" id="JBEAFC010000005">
    <property type="protein sequence ID" value="KAL1557123.1"/>
    <property type="molecule type" value="Genomic_DNA"/>
</dbReference>
<evidence type="ECO:0000256" key="2">
    <source>
        <dbReference type="SAM" id="MobiDB-lite"/>
    </source>
</evidence>
<dbReference type="Gene3D" id="2.40.70.10">
    <property type="entry name" value="Acid Proteases"/>
    <property type="match status" value="1"/>
</dbReference>
<feature type="region of interest" description="Disordered" evidence="2">
    <location>
        <begin position="19"/>
        <end position="67"/>
    </location>
</feature>
<reference evidence="3 4" key="1">
    <citation type="submission" date="2024-06" db="EMBL/GenBank/DDBJ databases">
        <title>A chromosome level genome sequence of Diviner's sage (Salvia divinorum).</title>
        <authorList>
            <person name="Ford S.A."/>
            <person name="Ro D.-K."/>
            <person name="Ness R.W."/>
            <person name="Phillips M.A."/>
        </authorList>
    </citation>
    <scope>NUCLEOTIDE SEQUENCE [LARGE SCALE GENOMIC DNA]</scope>
    <source>
        <strain evidence="3">SAF-2024a</strain>
        <tissue evidence="3">Leaf</tissue>
    </source>
</reference>
<dbReference type="PANTHER" id="PTHR33067">
    <property type="entry name" value="RNA-DIRECTED DNA POLYMERASE-RELATED"/>
    <property type="match status" value="1"/>
</dbReference>
<dbReference type="Proteomes" id="UP001567538">
    <property type="component" value="Unassembled WGS sequence"/>
</dbReference>
<keyword evidence="1" id="KW-0175">Coiled coil</keyword>
<organism evidence="3 4">
    <name type="scientific">Salvia divinorum</name>
    <name type="common">Maria pastora</name>
    <name type="synonym">Diviner's sage</name>
    <dbReference type="NCBI Taxonomy" id="28513"/>
    <lineage>
        <taxon>Eukaryota</taxon>
        <taxon>Viridiplantae</taxon>
        <taxon>Streptophyta</taxon>
        <taxon>Embryophyta</taxon>
        <taxon>Tracheophyta</taxon>
        <taxon>Spermatophyta</taxon>
        <taxon>Magnoliopsida</taxon>
        <taxon>eudicotyledons</taxon>
        <taxon>Gunneridae</taxon>
        <taxon>Pentapetalae</taxon>
        <taxon>asterids</taxon>
        <taxon>lamiids</taxon>
        <taxon>Lamiales</taxon>
        <taxon>Lamiaceae</taxon>
        <taxon>Nepetoideae</taxon>
        <taxon>Mentheae</taxon>
        <taxon>Salviinae</taxon>
        <taxon>Salvia</taxon>
        <taxon>Salvia subgen. Calosphace</taxon>
    </lineage>
</organism>
<dbReference type="PANTHER" id="PTHR33067:SF9">
    <property type="entry name" value="RNA-DIRECTED DNA POLYMERASE"/>
    <property type="match status" value="1"/>
</dbReference>
<accession>A0ABD1HPB5</accession>
<feature type="compositionally biased region" description="Basic and acidic residues" evidence="2">
    <location>
        <begin position="49"/>
        <end position="67"/>
    </location>
</feature>
<feature type="compositionally biased region" description="Basic and acidic residues" evidence="2">
    <location>
        <begin position="427"/>
        <end position="440"/>
    </location>
</feature>
<feature type="coiled-coil region" evidence="1">
    <location>
        <begin position="280"/>
        <end position="307"/>
    </location>
</feature>
<proteinExistence type="predicted"/>
<evidence type="ECO:0000313" key="3">
    <source>
        <dbReference type="EMBL" id="KAL1557123.1"/>
    </source>
</evidence>
<evidence type="ECO:0000256" key="1">
    <source>
        <dbReference type="SAM" id="Coils"/>
    </source>
</evidence>
<comment type="caution">
    <text evidence="3">The sequence shown here is derived from an EMBL/GenBank/DDBJ whole genome shotgun (WGS) entry which is preliminary data.</text>
</comment>
<evidence type="ECO:0008006" key="5">
    <source>
        <dbReference type="Google" id="ProtNLM"/>
    </source>
</evidence>
<dbReference type="CDD" id="cd00303">
    <property type="entry name" value="retropepsin_like"/>
    <property type="match status" value="1"/>
</dbReference>
<keyword evidence="4" id="KW-1185">Reference proteome</keyword>
<name>A0ABD1HPB5_SALDI</name>
<feature type="region of interest" description="Disordered" evidence="2">
    <location>
        <begin position="427"/>
        <end position="478"/>
    </location>
</feature>
<dbReference type="AlphaFoldDB" id="A0ABD1HPB5"/>
<gene>
    <name evidence="3" type="ORF">AAHA92_12648</name>
</gene>